<evidence type="ECO:0000259" key="1">
    <source>
        <dbReference type="Pfam" id="PF13568"/>
    </source>
</evidence>
<dbReference type="RefSeq" id="WP_035621703.1">
    <property type="nucleotide sequence ID" value="NZ_JBEWQG010000001.1"/>
</dbReference>
<dbReference type="Proteomes" id="UP000198424">
    <property type="component" value="Unassembled WGS sequence"/>
</dbReference>
<comment type="caution">
    <text evidence="2">The sequence shown here is derived from an EMBL/GenBank/DDBJ whole genome shotgun (WGS) entry which is preliminary data.</text>
</comment>
<evidence type="ECO:0000313" key="3">
    <source>
        <dbReference type="EMBL" id="OXA96753.1"/>
    </source>
</evidence>
<dbReference type="AlphaFoldDB" id="A0A086AHQ9"/>
<feature type="domain" description="Outer membrane protein beta-barrel" evidence="1">
    <location>
        <begin position="39"/>
        <end position="209"/>
    </location>
</feature>
<keyword evidence="5" id="KW-1185">Reference proteome</keyword>
<reference evidence="3 5" key="2">
    <citation type="submission" date="2016-11" db="EMBL/GenBank/DDBJ databases">
        <title>Whole genomes of Flavobacteriaceae.</title>
        <authorList>
            <person name="Stine C."/>
            <person name="Li C."/>
            <person name="Tadesse D."/>
        </authorList>
    </citation>
    <scope>NUCLEOTIDE SEQUENCE [LARGE SCALE GENOMIC DNA]</scope>
    <source>
        <strain evidence="3 5">ATCC 29551</strain>
    </source>
</reference>
<dbReference type="STRING" id="991.IW20_10685"/>
<organism evidence="2 4">
    <name type="scientific">Flavobacterium hydatis</name>
    <name type="common">Cytophaga aquatilis</name>
    <dbReference type="NCBI Taxonomy" id="991"/>
    <lineage>
        <taxon>Bacteria</taxon>
        <taxon>Pseudomonadati</taxon>
        <taxon>Bacteroidota</taxon>
        <taxon>Flavobacteriia</taxon>
        <taxon>Flavobacteriales</taxon>
        <taxon>Flavobacteriaceae</taxon>
        <taxon>Flavobacterium</taxon>
    </lineage>
</organism>
<sequence length="239" mass="27859">MKKTVILILLALTTKGYSQFTKSMFSKDPIINLETWQKQRIYFGYYLGFNSYDFKIDYKSYEKINQDIQVKKTTGFNVGVVADLRLMEYLNLRFEPGLYYTKRDLYYPDPALASKTDYLREVSSTYINFPLLLKFSSLRTGNIRPYLLGGVSTTLNLSSNAKSLDDNLEQRFRVKAWTMNYELGFGIDFFSEYFIFSPSIRGSFGINDELIRDKDPNSPWTGNIESMKSRAILINFTFH</sequence>
<protein>
    <submittedName>
        <fullName evidence="2">PorT protein</fullName>
    </submittedName>
</protein>
<name>A0A086AHQ9_FLAHY</name>
<accession>A0A086AHQ9</accession>
<dbReference type="EMBL" id="MUGY01000004">
    <property type="protein sequence ID" value="OXA96753.1"/>
    <property type="molecule type" value="Genomic_DNA"/>
</dbReference>
<dbReference type="Pfam" id="PF13568">
    <property type="entry name" value="OMP_b-brl_2"/>
    <property type="match status" value="1"/>
</dbReference>
<dbReference type="SUPFAM" id="SSF56925">
    <property type="entry name" value="OMPA-like"/>
    <property type="match status" value="1"/>
</dbReference>
<evidence type="ECO:0000313" key="4">
    <source>
        <dbReference type="Proteomes" id="UP000028712"/>
    </source>
</evidence>
<evidence type="ECO:0000313" key="5">
    <source>
        <dbReference type="Proteomes" id="UP000198424"/>
    </source>
</evidence>
<dbReference type="InterPro" id="IPR025665">
    <property type="entry name" value="Beta-barrel_OMP_2"/>
</dbReference>
<dbReference type="Proteomes" id="UP000028712">
    <property type="component" value="Unassembled WGS sequence"/>
</dbReference>
<dbReference type="eggNOG" id="ENOG502Z7U1">
    <property type="taxonomic scope" value="Bacteria"/>
</dbReference>
<dbReference type="EMBL" id="JPRM01000015">
    <property type="protein sequence ID" value="KFF16223.1"/>
    <property type="molecule type" value="Genomic_DNA"/>
</dbReference>
<dbReference type="OrthoDB" id="1467485at2"/>
<reference evidence="2 4" key="1">
    <citation type="submission" date="2014-07" db="EMBL/GenBank/DDBJ databases">
        <title>Genome of Flavobacterium hydatis DSM 2063.</title>
        <authorList>
            <person name="Pipes S.E."/>
            <person name="Stropko S.J."/>
            <person name="Newman J.D."/>
        </authorList>
    </citation>
    <scope>NUCLEOTIDE SEQUENCE [LARGE SCALE GENOMIC DNA]</scope>
    <source>
        <strain evidence="2 4">DSM 2063</strain>
    </source>
</reference>
<evidence type="ECO:0000313" key="2">
    <source>
        <dbReference type="EMBL" id="KFF16223.1"/>
    </source>
</evidence>
<gene>
    <name evidence="3" type="ORF">B0A62_05730</name>
    <name evidence="2" type="ORF">IW20_10685</name>
</gene>
<dbReference type="InterPro" id="IPR011250">
    <property type="entry name" value="OMP/PagP_B-barrel"/>
</dbReference>
<proteinExistence type="predicted"/>